<evidence type="ECO:0000313" key="3">
    <source>
        <dbReference type="Proteomes" id="UP000031586"/>
    </source>
</evidence>
<dbReference type="Gene3D" id="3.40.190.10">
    <property type="entry name" value="Periplasmic binding protein-like II"/>
    <property type="match status" value="2"/>
</dbReference>
<gene>
    <name evidence="2" type="ORF">H735_04585</name>
</gene>
<dbReference type="EMBL" id="JPRD01000008">
    <property type="protein sequence ID" value="KIF54327.1"/>
    <property type="molecule type" value="Genomic_DNA"/>
</dbReference>
<reference evidence="2 3" key="1">
    <citation type="submission" date="2014-07" db="EMBL/GenBank/DDBJ databases">
        <title>Unique and conserved regions in Vibrio harveyi and related species in comparison with the shrimp pathogen Vibrio harveyi CAIM 1792.</title>
        <authorList>
            <person name="Espinoza-Valles I."/>
            <person name="Vora G."/>
            <person name="Leekitcharoenphon P."/>
            <person name="Ussery D."/>
            <person name="Hoj L."/>
            <person name="Gomez-Gil B."/>
        </authorList>
    </citation>
    <scope>NUCLEOTIDE SEQUENCE [LARGE SCALE GENOMIC DNA]</scope>
    <source>
        <strain evidence="3">CAIM 1854 / LMG 25443</strain>
    </source>
</reference>
<dbReference type="GeneID" id="48227723"/>
<dbReference type="InterPro" id="IPR011852">
    <property type="entry name" value="TRAP_TAXI"/>
</dbReference>
<dbReference type="AlphaFoldDB" id="A0A0C1WD95"/>
<dbReference type="RefSeq" id="WP_009704380.1">
    <property type="nucleotide sequence ID" value="NZ_BAOH01000121.1"/>
</dbReference>
<dbReference type="PANTHER" id="PTHR42941:SF1">
    <property type="entry name" value="SLL1037 PROTEIN"/>
    <property type="match status" value="1"/>
</dbReference>
<evidence type="ECO:0000256" key="1">
    <source>
        <dbReference type="SAM" id="SignalP"/>
    </source>
</evidence>
<dbReference type="PATRIC" id="fig|1229493.5.peg.5846"/>
<dbReference type="PANTHER" id="PTHR42941">
    <property type="entry name" value="SLL1037 PROTEIN"/>
    <property type="match status" value="1"/>
</dbReference>
<dbReference type="Proteomes" id="UP000031586">
    <property type="component" value="Unassembled WGS sequence"/>
</dbReference>
<protein>
    <submittedName>
        <fullName evidence="2">C4-dicarboxylate ABC transporter substrate-binding protein</fullName>
    </submittedName>
</protein>
<name>A0A0C1WD95_9VIBR</name>
<dbReference type="CDD" id="cd13568">
    <property type="entry name" value="PBP2_TAXI_TRAP_like_3"/>
    <property type="match status" value="1"/>
</dbReference>
<comment type="caution">
    <text evidence="2">The sequence shown here is derived from an EMBL/GenBank/DDBJ whole genome shotgun (WGS) entry which is preliminary data.</text>
</comment>
<proteinExistence type="predicted"/>
<organism evidence="2 3">
    <name type="scientific">Vibrio owensii CAIM 1854 = LMG 25443</name>
    <dbReference type="NCBI Taxonomy" id="1229493"/>
    <lineage>
        <taxon>Bacteria</taxon>
        <taxon>Pseudomonadati</taxon>
        <taxon>Pseudomonadota</taxon>
        <taxon>Gammaproteobacteria</taxon>
        <taxon>Vibrionales</taxon>
        <taxon>Vibrionaceae</taxon>
        <taxon>Vibrio</taxon>
    </lineage>
</organism>
<keyword evidence="1" id="KW-0732">Signal</keyword>
<dbReference type="SUPFAM" id="SSF53850">
    <property type="entry name" value="Periplasmic binding protein-like II"/>
    <property type="match status" value="1"/>
</dbReference>
<evidence type="ECO:0000313" key="2">
    <source>
        <dbReference type="EMBL" id="KIF54327.1"/>
    </source>
</evidence>
<accession>A0A0C1WD95</accession>
<feature type="signal peptide" evidence="1">
    <location>
        <begin position="1"/>
        <end position="24"/>
    </location>
</feature>
<dbReference type="NCBIfam" id="TIGR02122">
    <property type="entry name" value="TRAP_TAXI"/>
    <property type="match status" value="1"/>
</dbReference>
<feature type="chain" id="PRO_5002154869" evidence="1">
    <location>
        <begin position="25"/>
        <end position="323"/>
    </location>
</feature>
<sequence>MLKLKQIAVAASLAALSASFSVSAKDTFVTIGTGGVTGVYYPTGGAICRLVNKSRADHGIRCSVESTGGSIYNINTIRAGELDLGIAQSDWQYHAYNGTSKFEDKGPFKELRAVFSVHPEPFTVVARKDANITTFDDLKGKRVNIGNPGSGQRGTMEVLMKEYGWTNDDFKLVSELKASEQSKALCDNKIDAMIYTVGHPSGAIKEATTSCDSNIVTVAGPQVEKLVSDNSFYRIANVPGGMYRGSESDVQTFGVGATFVSSTAVPDEVVYNVVKAVFENFDDFRRLHPAFANLKKEEMVKDGLSAPLHPGAEKYYKEVGLIK</sequence>
<dbReference type="Pfam" id="PF16868">
    <property type="entry name" value="NMT1_3"/>
    <property type="match status" value="1"/>
</dbReference>